<reference evidence="11" key="1">
    <citation type="journal article" date="2019" name="Int. J. Syst. Evol. Microbiol.">
        <title>The Global Catalogue of Microorganisms (GCM) 10K type strain sequencing project: providing services to taxonomists for standard genome sequencing and annotation.</title>
        <authorList>
            <consortium name="The Broad Institute Genomics Platform"/>
            <consortium name="The Broad Institute Genome Sequencing Center for Infectious Disease"/>
            <person name="Wu L."/>
            <person name="Ma J."/>
        </authorList>
    </citation>
    <scope>NUCLEOTIDE SEQUENCE [LARGE SCALE GENOMIC DNA]</scope>
    <source>
        <strain evidence="11">CGMCC 1.15180</strain>
    </source>
</reference>
<keyword evidence="6 7" id="KW-0034">Amyloid</keyword>
<proteinExistence type="predicted"/>
<sequence>MRIRTAAAAAILATAALVGSAGAAVADSGAQGSSSHSPGVVSGNTIQVPLHVPVNACGLTVDVIGLLNPAHGQCANK</sequence>
<evidence type="ECO:0000313" key="11">
    <source>
        <dbReference type="Proteomes" id="UP001596139"/>
    </source>
</evidence>
<feature type="domain" description="Chaplin" evidence="9">
    <location>
        <begin position="37"/>
        <end position="77"/>
    </location>
</feature>
<keyword evidence="4 8" id="KW-0732">Signal</keyword>
<gene>
    <name evidence="10" type="ORF">ACFP4F_30230</name>
</gene>
<evidence type="ECO:0000256" key="1">
    <source>
        <dbReference type="ARBA" id="ARBA00004191"/>
    </source>
</evidence>
<feature type="signal peptide" evidence="8">
    <location>
        <begin position="1"/>
        <end position="23"/>
    </location>
</feature>
<evidence type="ECO:0000256" key="8">
    <source>
        <dbReference type="SAM" id="SignalP"/>
    </source>
</evidence>
<protein>
    <submittedName>
        <fullName evidence="10">Chaplin</fullName>
    </submittedName>
</protein>
<keyword evidence="5" id="KW-0130">Cell adhesion</keyword>
<keyword evidence="11" id="KW-1185">Reference proteome</keyword>
<dbReference type="EMBL" id="JBHSPX010000008">
    <property type="protein sequence ID" value="MFC6066795.1"/>
    <property type="molecule type" value="Genomic_DNA"/>
</dbReference>
<dbReference type="InterPro" id="IPR005528">
    <property type="entry name" value="ChpA-H"/>
</dbReference>
<comment type="subcellular location">
    <subcellularLocation>
        <location evidence="1">Secreted</location>
        <location evidence="1">Cell wall</location>
    </subcellularLocation>
</comment>
<evidence type="ECO:0000256" key="7">
    <source>
        <dbReference type="PROSITE-ProRule" id="PRU01232"/>
    </source>
</evidence>
<keyword evidence="3" id="KW-0964">Secreted</keyword>
<feature type="chain" id="PRO_5047107783" evidence="8">
    <location>
        <begin position="24"/>
        <end position="77"/>
    </location>
</feature>
<accession>A0ABW1MSI7</accession>
<dbReference type="PROSITE" id="PS51884">
    <property type="entry name" value="CHAPLIN"/>
    <property type="match status" value="1"/>
</dbReference>
<evidence type="ECO:0000313" key="10">
    <source>
        <dbReference type="EMBL" id="MFC6066795.1"/>
    </source>
</evidence>
<dbReference type="Pfam" id="PF03777">
    <property type="entry name" value="ChpA-C"/>
    <property type="match status" value="1"/>
</dbReference>
<evidence type="ECO:0000256" key="6">
    <source>
        <dbReference type="ARBA" id="ARBA00023087"/>
    </source>
</evidence>
<comment type="caution">
    <text evidence="10">The sequence shown here is derived from an EMBL/GenBank/DDBJ whole genome shotgun (WGS) entry which is preliminary data.</text>
</comment>
<evidence type="ECO:0000256" key="2">
    <source>
        <dbReference type="ARBA" id="ARBA00022512"/>
    </source>
</evidence>
<dbReference type="Proteomes" id="UP001596139">
    <property type="component" value="Unassembled WGS sequence"/>
</dbReference>
<name>A0ABW1MSI7_9ACTN</name>
<organism evidence="10 11">
    <name type="scientific">Streptomyces ochraceiscleroticus</name>
    <dbReference type="NCBI Taxonomy" id="47761"/>
    <lineage>
        <taxon>Bacteria</taxon>
        <taxon>Bacillati</taxon>
        <taxon>Actinomycetota</taxon>
        <taxon>Actinomycetes</taxon>
        <taxon>Kitasatosporales</taxon>
        <taxon>Streptomycetaceae</taxon>
        <taxon>Streptomyces</taxon>
    </lineage>
</organism>
<dbReference type="RefSeq" id="WP_051862304.1">
    <property type="nucleotide sequence ID" value="NZ_JBHSPX010000008.1"/>
</dbReference>
<evidence type="ECO:0000259" key="9">
    <source>
        <dbReference type="PROSITE" id="PS51884"/>
    </source>
</evidence>
<evidence type="ECO:0000256" key="3">
    <source>
        <dbReference type="ARBA" id="ARBA00022525"/>
    </source>
</evidence>
<keyword evidence="2" id="KW-0134">Cell wall</keyword>
<evidence type="ECO:0000256" key="4">
    <source>
        <dbReference type="ARBA" id="ARBA00022729"/>
    </source>
</evidence>
<evidence type="ECO:0000256" key="5">
    <source>
        <dbReference type="ARBA" id="ARBA00022889"/>
    </source>
</evidence>